<dbReference type="RefSeq" id="WP_016524356.1">
    <property type="nucleotide sequence ID" value="NZ_KE332518.1"/>
</dbReference>
<dbReference type="Pfam" id="PF13899">
    <property type="entry name" value="Thioredoxin_7"/>
    <property type="match status" value="1"/>
</dbReference>
<dbReference type="AlphaFoldDB" id="S3L5J5"/>
<keyword evidence="2" id="KW-1185">Reference proteome</keyword>
<dbReference type="InterPro" id="IPR036249">
    <property type="entry name" value="Thioredoxin-like_sf"/>
</dbReference>
<evidence type="ECO:0000313" key="2">
    <source>
        <dbReference type="Proteomes" id="UP000014541"/>
    </source>
</evidence>
<dbReference type="PATRIC" id="fig|1125699.3.peg.45"/>
<protein>
    <recommendedName>
        <fullName evidence="3">Thioredoxin domain-containing protein</fullName>
    </recommendedName>
</protein>
<proteinExistence type="predicted"/>
<accession>S3L5J5</accession>
<dbReference type="PROSITE" id="PS51257">
    <property type="entry name" value="PROKAR_LIPOPROTEIN"/>
    <property type="match status" value="1"/>
</dbReference>
<evidence type="ECO:0008006" key="3">
    <source>
        <dbReference type="Google" id="ProtNLM"/>
    </source>
</evidence>
<dbReference type="eggNOG" id="COG0526">
    <property type="taxonomic scope" value="Bacteria"/>
</dbReference>
<dbReference type="HOGENOM" id="CLU_072078_0_0_12"/>
<dbReference type="STRING" id="1125699.HMPREF9194_00047"/>
<dbReference type="Proteomes" id="UP000014541">
    <property type="component" value="Unassembled WGS sequence"/>
</dbReference>
<dbReference type="OrthoDB" id="362730at2"/>
<gene>
    <name evidence="1" type="ORF">HMPREF9194_00047</name>
</gene>
<organism evidence="1 2">
    <name type="scientific">Treponema maltophilum ATCC 51939</name>
    <dbReference type="NCBI Taxonomy" id="1125699"/>
    <lineage>
        <taxon>Bacteria</taxon>
        <taxon>Pseudomonadati</taxon>
        <taxon>Spirochaetota</taxon>
        <taxon>Spirochaetia</taxon>
        <taxon>Spirochaetales</taxon>
        <taxon>Treponemataceae</taxon>
        <taxon>Treponema</taxon>
    </lineage>
</organism>
<sequence length="319" mass="35102">MNFRKRVCAAIMTAVLFALFLPIFFTGCYTDSPVWYDDFNTALSAAQAENKDIFLLFTGLKWDTVSEELQVDIFDTEEFKKAAGKNYVLLRIDIEYITSPSAGQSSKNYRLATTMGVIAAPSALLVTKAGQPFAFLPMTTSTKTPADVLKLIRAERGNERKVNALYAKMQKASGTAKVKATDAYIEAIPERFHMTLMDLFTDIVASDPENKSGLLGKYKVRKAAFDGARLAASGDYDGAVNTFLVLLGESDLLTKTQIQELYYAAAYYAMQSTKVSKEDVKTYLQQAYNAAPDSSMSADLLSLIDSFSNIPNAQKAQAQ</sequence>
<dbReference type="EMBL" id="ATFF01000002">
    <property type="protein sequence ID" value="EPF32059.1"/>
    <property type="molecule type" value="Genomic_DNA"/>
</dbReference>
<reference evidence="1 2" key="1">
    <citation type="submission" date="2013-04" db="EMBL/GenBank/DDBJ databases">
        <title>The Genome Sequence of Treponema maltophilum ATCC 51939.</title>
        <authorList>
            <consortium name="The Broad Institute Genomics Platform"/>
            <person name="Earl A."/>
            <person name="Ward D."/>
            <person name="Feldgarden M."/>
            <person name="Gevers D."/>
            <person name="Leonetti C."/>
            <person name="Blanton J.M."/>
            <person name="Dewhirst F.E."/>
            <person name="Izard J."/>
            <person name="Walker B."/>
            <person name="Young S."/>
            <person name="Zeng Q."/>
            <person name="Gargeya S."/>
            <person name="Fitzgerald M."/>
            <person name="Haas B."/>
            <person name="Abouelleil A."/>
            <person name="Allen A.W."/>
            <person name="Alvarado L."/>
            <person name="Arachchi H.M."/>
            <person name="Berlin A.M."/>
            <person name="Chapman S.B."/>
            <person name="Gainer-Dewar J."/>
            <person name="Goldberg J."/>
            <person name="Griggs A."/>
            <person name="Gujja S."/>
            <person name="Hansen M."/>
            <person name="Howarth C."/>
            <person name="Imamovic A."/>
            <person name="Ireland A."/>
            <person name="Larimer J."/>
            <person name="McCowan C."/>
            <person name="Murphy C."/>
            <person name="Pearson M."/>
            <person name="Poon T.W."/>
            <person name="Priest M."/>
            <person name="Roberts A."/>
            <person name="Saif S."/>
            <person name="Shea T."/>
            <person name="Sisk P."/>
            <person name="Sykes S."/>
            <person name="Wortman J."/>
            <person name="Nusbaum C."/>
            <person name="Birren B."/>
        </authorList>
    </citation>
    <scope>NUCLEOTIDE SEQUENCE [LARGE SCALE GENOMIC DNA]</scope>
    <source>
        <strain evidence="1 2">ATCC 51939</strain>
    </source>
</reference>
<name>S3L5J5_TREMA</name>
<evidence type="ECO:0000313" key="1">
    <source>
        <dbReference type="EMBL" id="EPF32059.1"/>
    </source>
</evidence>
<comment type="caution">
    <text evidence="1">The sequence shown here is derived from an EMBL/GenBank/DDBJ whole genome shotgun (WGS) entry which is preliminary data.</text>
</comment>
<dbReference type="Gene3D" id="3.40.30.10">
    <property type="entry name" value="Glutaredoxin"/>
    <property type="match status" value="1"/>
</dbReference>
<dbReference type="SUPFAM" id="SSF52833">
    <property type="entry name" value="Thioredoxin-like"/>
    <property type="match status" value="1"/>
</dbReference>